<evidence type="ECO:0000313" key="3">
    <source>
        <dbReference type="Proteomes" id="UP000192596"/>
    </source>
</evidence>
<feature type="region of interest" description="Disordered" evidence="1">
    <location>
        <begin position="46"/>
        <end position="87"/>
    </location>
</feature>
<accession>A0A1V8SN02</accession>
<feature type="compositionally biased region" description="Acidic residues" evidence="1">
    <location>
        <begin position="69"/>
        <end position="81"/>
    </location>
</feature>
<gene>
    <name evidence="2" type="ORF">B0A48_13803</name>
</gene>
<organism evidence="2 3">
    <name type="scientific">Cryoendolithus antarcticus</name>
    <dbReference type="NCBI Taxonomy" id="1507870"/>
    <lineage>
        <taxon>Eukaryota</taxon>
        <taxon>Fungi</taxon>
        <taxon>Dikarya</taxon>
        <taxon>Ascomycota</taxon>
        <taxon>Pezizomycotina</taxon>
        <taxon>Dothideomycetes</taxon>
        <taxon>Dothideomycetidae</taxon>
        <taxon>Cladosporiales</taxon>
        <taxon>Cladosporiaceae</taxon>
        <taxon>Cryoendolithus</taxon>
    </lineage>
</organism>
<protein>
    <submittedName>
        <fullName evidence="2">Uncharacterized protein</fullName>
    </submittedName>
</protein>
<keyword evidence="3" id="KW-1185">Reference proteome</keyword>
<dbReference type="AlphaFoldDB" id="A0A1V8SN02"/>
<proteinExistence type="predicted"/>
<reference evidence="3" key="1">
    <citation type="submission" date="2017-03" db="EMBL/GenBank/DDBJ databases">
        <title>Genomes of endolithic fungi from Antarctica.</title>
        <authorList>
            <person name="Coleine C."/>
            <person name="Masonjones S."/>
            <person name="Stajich J.E."/>
        </authorList>
    </citation>
    <scope>NUCLEOTIDE SEQUENCE [LARGE SCALE GENOMIC DNA]</scope>
    <source>
        <strain evidence="3">CCFEE 5527</strain>
    </source>
</reference>
<evidence type="ECO:0000313" key="2">
    <source>
        <dbReference type="EMBL" id="OQO00454.1"/>
    </source>
</evidence>
<dbReference type="STRING" id="1507870.A0A1V8SN02"/>
<comment type="caution">
    <text evidence="2">The sequence shown here is derived from an EMBL/GenBank/DDBJ whole genome shotgun (WGS) entry which is preliminary data.</text>
</comment>
<dbReference type="OrthoDB" id="5337308at2759"/>
<dbReference type="EMBL" id="NAJO01000035">
    <property type="protein sequence ID" value="OQO00454.1"/>
    <property type="molecule type" value="Genomic_DNA"/>
</dbReference>
<dbReference type="InParanoid" id="A0A1V8SN02"/>
<name>A0A1V8SN02_9PEZI</name>
<dbReference type="Proteomes" id="UP000192596">
    <property type="component" value="Unassembled WGS sequence"/>
</dbReference>
<sequence length="659" mass="72974">MTRLELNGLQLALVALLAAFALCLLTGPITFGDSYLGSDRNEGLSHSLQSPFAGSKPPPQAIRRADSSGSEESDSNEDETDLPAPVEFKLTEEEKTTAYHDYGCRGAKLLGILRDPTKHTPSPWRSFSDIGSWGWRINVESTAQGAPVREYGLKNVLDSIGASEDEPPNNNVRWVHDIRTTHRDGTRDVVYPPTGAYYEDIFNVKDGVIIAYDIVGPRFRVMGRTEGEVPADRPLPKLAQWSDAVWLAWSNLTTDATRGGLKHIIHTGVLNPYSVAIAEQAVMSMGNGNGRLKNFPGHKFTQSDDRKAQAAFEALVGSPNVSGTAWLLIQHFEAVGKKTIKSVTIWNPDPAPAVPKLTDMGNWNENMNLLIDFRRRNRDASEKPLTEEEKQAAFQQYRCRGQRLLKDLQNPAKAKQTAFTHSSDLDSWGWRVDTGFAGMGPEWYTDILALSFDAIGASKDSPPNPTLAIYNNIMNVKDGIIVAYENFGPRFKVNGSANGKVPDDHPLPKLSQWSDVVFLIWKSITDQHNRSGLKHIFRENIVNQESCAVGEIGARSKGIASGVMKSYPGLKFMRSKNAAEQEAFDALVGSPNVNGIAWLFIQHAEALGHKTIKSITVWDPTPGRDRPSSPDFNKVNESLNMWIEMAPLADVKEKRRFRL</sequence>
<evidence type="ECO:0000256" key="1">
    <source>
        <dbReference type="SAM" id="MobiDB-lite"/>
    </source>
</evidence>